<keyword evidence="3" id="KW-1185">Reference proteome</keyword>
<gene>
    <name evidence="2" type="ORF">OSB04_005345</name>
</gene>
<dbReference type="InterPro" id="IPR026960">
    <property type="entry name" value="RVT-Znf"/>
</dbReference>
<dbReference type="InterPro" id="IPR000477">
    <property type="entry name" value="RT_dom"/>
</dbReference>
<sequence>MALFQMHPDKSPGPDGFNPRFFQTKWGILGDEIFFAGKQWLENGALPEGINNTIIALIAKVDSPTTLKYYRPIALCNVIMKIVTKVLANRIKTILPSLISANQTTFVKNRLITDNIIIAFEMLHSMHRNTRKKQGEMAIKVDISKAYDRLNWDFLRQMLLALGFSLRWTNMIMLTVETVEYFVKVNNELTGPISPKRGIRQGDPLSPYLFIICMEGLSAYLKAEESAGRIHGCKAARGAPAISHLFFADDAFFFCRATVDEVRHLKHMLTTYEEASAINYAKSGIMVVITLHLALSMILGIHNPINTGRYLGLPSLVGRSKRCIFRHLQERLWAKLQKWSRKPFSSAGKATLIKAVAQAIPSYYMNVFLIPDSTIQKLERMINSNLVGPRSVNWLSWDKLCIPQAYGGLGFRDFTAFNLDMLGKQGWRLISNPTSLVSRIIKAKYYPHGNFMKAHLGNSPSFIWRSIWHSQLVLEKGLRWKVGNGLSINVWNDSWIRDDSNFKIETSINPSRTNLTVRELMDPQNLRWNVDLIHQLFCPRDCAKILQIPLPSVSREDKLIWHWTQDGNYSVKSSYRTITETLAPTRHLFVNGDWKLIWKSNIPNKVKYFVWRALREILPTQSALQTRGIHVSPLCPLCNRNIENVWHALVDCPSIRPIWQEAGVLDTLDQKALYVTSFQELTFA</sequence>
<evidence type="ECO:0000313" key="2">
    <source>
        <dbReference type="EMBL" id="KAJ9560185.1"/>
    </source>
</evidence>
<dbReference type="InterPro" id="IPR043502">
    <property type="entry name" value="DNA/RNA_pol_sf"/>
</dbReference>
<reference evidence="2" key="1">
    <citation type="submission" date="2023-03" db="EMBL/GenBank/DDBJ databases">
        <title>Chromosome-scale reference genome and RAD-based genetic map of yellow starthistle (Centaurea solstitialis) reveal putative structural variation and QTLs associated with invader traits.</title>
        <authorList>
            <person name="Reatini B."/>
            <person name="Cang F.A."/>
            <person name="Jiang Q."/>
            <person name="Mckibben M.T.W."/>
            <person name="Barker M.S."/>
            <person name="Rieseberg L.H."/>
            <person name="Dlugosch K.M."/>
        </authorList>
    </citation>
    <scope>NUCLEOTIDE SEQUENCE</scope>
    <source>
        <strain evidence="2">CAN-66</strain>
        <tissue evidence="2">Leaf</tissue>
    </source>
</reference>
<dbReference type="PANTHER" id="PTHR33116">
    <property type="entry name" value="REVERSE TRANSCRIPTASE ZINC-BINDING DOMAIN-CONTAINING PROTEIN-RELATED-RELATED"/>
    <property type="match status" value="1"/>
</dbReference>
<dbReference type="SUPFAM" id="SSF56672">
    <property type="entry name" value="DNA/RNA polymerases"/>
    <property type="match status" value="1"/>
</dbReference>
<proteinExistence type="predicted"/>
<accession>A0AA38TSH0</accession>
<feature type="domain" description="Reverse transcriptase" evidence="1">
    <location>
        <begin position="39"/>
        <end position="315"/>
    </location>
</feature>
<dbReference type="EMBL" id="JARYMX010000002">
    <property type="protein sequence ID" value="KAJ9560185.1"/>
    <property type="molecule type" value="Genomic_DNA"/>
</dbReference>
<name>A0AA38TSH0_9ASTR</name>
<dbReference type="Proteomes" id="UP001172457">
    <property type="component" value="Chromosome 2"/>
</dbReference>
<dbReference type="PROSITE" id="PS50878">
    <property type="entry name" value="RT_POL"/>
    <property type="match status" value="1"/>
</dbReference>
<dbReference type="AlphaFoldDB" id="A0AA38TSH0"/>
<organism evidence="2 3">
    <name type="scientific">Centaurea solstitialis</name>
    <name type="common">yellow star-thistle</name>
    <dbReference type="NCBI Taxonomy" id="347529"/>
    <lineage>
        <taxon>Eukaryota</taxon>
        <taxon>Viridiplantae</taxon>
        <taxon>Streptophyta</taxon>
        <taxon>Embryophyta</taxon>
        <taxon>Tracheophyta</taxon>
        <taxon>Spermatophyta</taxon>
        <taxon>Magnoliopsida</taxon>
        <taxon>eudicotyledons</taxon>
        <taxon>Gunneridae</taxon>
        <taxon>Pentapetalae</taxon>
        <taxon>asterids</taxon>
        <taxon>campanulids</taxon>
        <taxon>Asterales</taxon>
        <taxon>Asteraceae</taxon>
        <taxon>Carduoideae</taxon>
        <taxon>Cardueae</taxon>
        <taxon>Centaureinae</taxon>
        <taxon>Centaurea</taxon>
    </lineage>
</organism>
<dbReference type="Pfam" id="PF13966">
    <property type="entry name" value="zf-RVT"/>
    <property type="match status" value="1"/>
</dbReference>
<dbReference type="PANTHER" id="PTHR33116:SF86">
    <property type="entry name" value="REVERSE TRANSCRIPTASE DOMAIN-CONTAINING PROTEIN"/>
    <property type="match status" value="1"/>
</dbReference>
<comment type="caution">
    <text evidence="2">The sequence shown here is derived from an EMBL/GenBank/DDBJ whole genome shotgun (WGS) entry which is preliminary data.</text>
</comment>
<dbReference type="Pfam" id="PF00078">
    <property type="entry name" value="RVT_1"/>
    <property type="match status" value="1"/>
</dbReference>
<evidence type="ECO:0000313" key="3">
    <source>
        <dbReference type="Proteomes" id="UP001172457"/>
    </source>
</evidence>
<dbReference type="CDD" id="cd01650">
    <property type="entry name" value="RT_nLTR_like"/>
    <property type="match status" value="1"/>
</dbReference>
<protein>
    <recommendedName>
        <fullName evidence="1">Reverse transcriptase domain-containing protein</fullName>
    </recommendedName>
</protein>
<evidence type="ECO:0000259" key="1">
    <source>
        <dbReference type="PROSITE" id="PS50878"/>
    </source>
</evidence>